<comment type="caution">
    <text evidence="1">The sequence shown here is derived from an EMBL/GenBank/DDBJ whole genome shotgun (WGS) entry which is preliminary data.</text>
</comment>
<proteinExistence type="predicted"/>
<dbReference type="RefSeq" id="WP_147949088.1">
    <property type="nucleotide sequence ID" value="NZ_BMHE01000010.1"/>
</dbReference>
<dbReference type="Proteomes" id="UP000615455">
    <property type="component" value="Unassembled WGS sequence"/>
</dbReference>
<reference evidence="2" key="1">
    <citation type="journal article" date="2019" name="Int. J. Syst. Evol. Microbiol.">
        <title>The Global Catalogue of Microorganisms (GCM) 10K type strain sequencing project: providing services to taxonomists for standard genome sequencing and annotation.</title>
        <authorList>
            <consortium name="The Broad Institute Genomics Platform"/>
            <consortium name="The Broad Institute Genome Sequencing Center for Infectious Disease"/>
            <person name="Wu L."/>
            <person name="Ma J."/>
        </authorList>
    </citation>
    <scope>NUCLEOTIDE SEQUENCE [LARGE SCALE GENOMIC DNA]</scope>
    <source>
        <strain evidence="2">CGMCC 1.15043</strain>
    </source>
</reference>
<evidence type="ECO:0000313" key="1">
    <source>
        <dbReference type="EMBL" id="GFZ78636.1"/>
    </source>
</evidence>
<name>A0ABQ1END3_9BACL</name>
<gene>
    <name evidence="1" type="ORF">GCM10008018_25180</name>
</gene>
<organism evidence="1 2">
    <name type="scientific">Paenibacillus marchantiophytorum</name>
    <dbReference type="NCBI Taxonomy" id="1619310"/>
    <lineage>
        <taxon>Bacteria</taxon>
        <taxon>Bacillati</taxon>
        <taxon>Bacillota</taxon>
        <taxon>Bacilli</taxon>
        <taxon>Bacillales</taxon>
        <taxon>Paenibacillaceae</taxon>
        <taxon>Paenibacillus</taxon>
    </lineage>
</organism>
<evidence type="ECO:0000313" key="2">
    <source>
        <dbReference type="Proteomes" id="UP000615455"/>
    </source>
</evidence>
<dbReference type="EMBL" id="BMHE01000010">
    <property type="protein sequence ID" value="GFZ78636.1"/>
    <property type="molecule type" value="Genomic_DNA"/>
</dbReference>
<sequence length="104" mass="11838">MEELAVPFSNNIIEHLKLNDKQTTSQSSIMLNACRQFIAEDITHEQLIQQTVKYGFVNVLDAFHVVNQGDIPVKFFENDRKAKQKGIVITDDLFKLQETNSLGS</sequence>
<keyword evidence="2" id="KW-1185">Reference proteome</keyword>
<accession>A0ABQ1END3</accession>
<protein>
    <recommendedName>
        <fullName evidence="3">PIN domain-containing protein</fullName>
    </recommendedName>
</protein>
<evidence type="ECO:0008006" key="3">
    <source>
        <dbReference type="Google" id="ProtNLM"/>
    </source>
</evidence>